<gene>
    <name evidence="2" type="ORF">DFH94DRAFT_145307</name>
</gene>
<keyword evidence="1" id="KW-0472">Membrane</keyword>
<evidence type="ECO:0000313" key="2">
    <source>
        <dbReference type="EMBL" id="KAF8472954.1"/>
    </source>
</evidence>
<name>A0A9P5K0T0_9AGAM</name>
<dbReference type="AlphaFoldDB" id="A0A9P5K0T0"/>
<keyword evidence="1" id="KW-0812">Transmembrane</keyword>
<dbReference type="EMBL" id="WHVB01000019">
    <property type="protein sequence ID" value="KAF8472954.1"/>
    <property type="molecule type" value="Genomic_DNA"/>
</dbReference>
<comment type="caution">
    <text evidence="2">The sequence shown here is derived from an EMBL/GenBank/DDBJ whole genome shotgun (WGS) entry which is preliminary data.</text>
</comment>
<evidence type="ECO:0000256" key="1">
    <source>
        <dbReference type="SAM" id="Phobius"/>
    </source>
</evidence>
<proteinExistence type="predicted"/>
<keyword evidence="3" id="KW-1185">Reference proteome</keyword>
<feature type="transmembrane region" description="Helical" evidence="1">
    <location>
        <begin position="91"/>
        <end position="114"/>
    </location>
</feature>
<sequence length="309" mass="34308">MHWQALVLSHIIPQILNVQHGFQASNGPLPSRHFCGMGHASAESRDILVPSIIQSNSFPGSLQNHSRIPMLKLKRNASWLSLSATYPYSNMCFMALMGTLSFLLTAFAATLHLISELLDAPVTLRFPPMSSLTFACQQTPTVQCETLGYAASPSATPAQSQCDFLQLNALTEYPPPSGNETPVEQHGTLTYPPSWLLVLWHSLYQFLQPHAFTKDPSSGSEHETPADHGSPIDAISWSLISEQSLYDFLQLCVLTEHSFGSWHETPVEQHGTPTYQCFHIPAHSLYQFLLSHVYTEDASYVSGHHVCYI</sequence>
<accession>A0A9P5K0T0</accession>
<protein>
    <submittedName>
        <fullName evidence="2">Uncharacterized protein</fullName>
    </submittedName>
</protein>
<keyword evidence="1" id="KW-1133">Transmembrane helix</keyword>
<organism evidence="2 3">
    <name type="scientific">Russula ochroleuca</name>
    <dbReference type="NCBI Taxonomy" id="152965"/>
    <lineage>
        <taxon>Eukaryota</taxon>
        <taxon>Fungi</taxon>
        <taxon>Dikarya</taxon>
        <taxon>Basidiomycota</taxon>
        <taxon>Agaricomycotina</taxon>
        <taxon>Agaricomycetes</taxon>
        <taxon>Russulales</taxon>
        <taxon>Russulaceae</taxon>
        <taxon>Russula</taxon>
    </lineage>
</organism>
<reference evidence="2" key="2">
    <citation type="journal article" date="2020" name="Nat. Commun.">
        <title>Large-scale genome sequencing of mycorrhizal fungi provides insights into the early evolution of symbiotic traits.</title>
        <authorList>
            <person name="Miyauchi S."/>
            <person name="Kiss E."/>
            <person name="Kuo A."/>
            <person name="Drula E."/>
            <person name="Kohler A."/>
            <person name="Sanchez-Garcia M."/>
            <person name="Morin E."/>
            <person name="Andreopoulos B."/>
            <person name="Barry K.W."/>
            <person name="Bonito G."/>
            <person name="Buee M."/>
            <person name="Carver A."/>
            <person name="Chen C."/>
            <person name="Cichocki N."/>
            <person name="Clum A."/>
            <person name="Culley D."/>
            <person name="Crous P.W."/>
            <person name="Fauchery L."/>
            <person name="Girlanda M."/>
            <person name="Hayes R.D."/>
            <person name="Keri Z."/>
            <person name="LaButti K."/>
            <person name="Lipzen A."/>
            <person name="Lombard V."/>
            <person name="Magnuson J."/>
            <person name="Maillard F."/>
            <person name="Murat C."/>
            <person name="Nolan M."/>
            <person name="Ohm R.A."/>
            <person name="Pangilinan J."/>
            <person name="Pereira M.F."/>
            <person name="Perotto S."/>
            <person name="Peter M."/>
            <person name="Pfister S."/>
            <person name="Riley R."/>
            <person name="Sitrit Y."/>
            <person name="Stielow J.B."/>
            <person name="Szollosi G."/>
            <person name="Zifcakova L."/>
            <person name="Stursova M."/>
            <person name="Spatafora J.W."/>
            <person name="Tedersoo L."/>
            <person name="Vaario L.M."/>
            <person name="Yamada A."/>
            <person name="Yan M."/>
            <person name="Wang P."/>
            <person name="Xu J."/>
            <person name="Bruns T."/>
            <person name="Baldrian P."/>
            <person name="Vilgalys R."/>
            <person name="Dunand C."/>
            <person name="Henrissat B."/>
            <person name="Grigoriev I.V."/>
            <person name="Hibbett D."/>
            <person name="Nagy L.G."/>
            <person name="Martin F.M."/>
        </authorList>
    </citation>
    <scope>NUCLEOTIDE SEQUENCE</scope>
    <source>
        <strain evidence="2">Prilba</strain>
    </source>
</reference>
<reference evidence="2" key="1">
    <citation type="submission" date="2019-10" db="EMBL/GenBank/DDBJ databases">
        <authorList>
            <consortium name="DOE Joint Genome Institute"/>
            <person name="Kuo A."/>
            <person name="Miyauchi S."/>
            <person name="Kiss E."/>
            <person name="Drula E."/>
            <person name="Kohler A."/>
            <person name="Sanchez-Garcia M."/>
            <person name="Andreopoulos B."/>
            <person name="Barry K.W."/>
            <person name="Bonito G."/>
            <person name="Buee M."/>
            <person name="Carver A."/>
            <person name="Chen C."/>
            <person name="Cichocki N."/>
            <person name="Clum A."/>
            <person name="Culley D."/>
            <person name="Crous P.W."/>
            <person name="Fauchery L."/>
            <person name="Girlanda M."/>
            <person name="Hayes R."/>
            <person name="Keri Z."/>
            <person name="LaButti K."/>
            <person name="Lipzen A."/>
            <person name="Lombard V."/>
            <person name="Magnuson J."/>
            <person name="Maillard F."/>
            <person name="Morin E."/>
            <person name="Murat C."/>
            <person name="Nolan M."/>
            <person name="Ohm R."/>
            <person name="Pangilinan J."/>
            <person name="Pereira M."/>
            <person name="Perotto S."/>
            <person name="Peter M."/>
            <person name="Riley R."/>
            <person name="Sitrit Y."/>
            <person name="Stielow B."/>
            <person name="Szollosi G."/>
            <person name="Zifcakova L."/>
            <person name="Stursova M."/>
            <person name="Spatafora J.W."/>
            <person name="Tedersoo L."/>
            <person name="Vaario L.-M."/>
            <person name="Yamada A."/>
            <person name="Yan M."/>
            <person name="Wang P."/>
            <person name="Xu J."/>
            <person name="Bruns T."/>
            <person name="Baldrian P."/>
            <person name="Vilgalys R."/>
            <person name="Henrissat B."/>
            <person name="Grigoriev I.V."/>
            <person name="Hibbett D."/>
            <person name="Nagy L.G."/>
            <person name="Martin F.M."/>
        </authorList>
    </citation>
    <scope>NUCLEOTIDE SEQUENCE</scope>
    <source>
        <strain evidence="2">Prilba</strain>
    </source>
</reference>
<dbReference type="Proteomes" id="UP000759537">
    <property type="component" value="Unassembled WGS sequence"/>
</dbReference>
<evidence type="ECO:0000313" key="3">
    <source>
        <dbReference type="Proteomes" id="UP000759537"/>
    </source>
</evidence>